<sequence length="190" mass="21509">MGTTELIEKIRADGQARSEEINNERDNKIAEIRAHHAEELKELRKKYQDRIESETRMIKERARSRARLERRKRILAAKWAVIDHVLELAQQRVVENSDYVQLLKDIIKRFGSAGAVVRLSPKDTKKFAGKVNAKLGEPAPITGGVVIQAKKVLLDFSLEESLAAIREEMAAELAGLLFPKDRKEKRSAGS</sequence>
<reference evidence="4 5" key="1">
    <citation type="submission" date="2017-07" db="EMBL/GenBank/DDBJ databases">
        <title>Recovery of genomes from metagenomes via a dereplication, aggregation, and scoring strategy.</title>
        <authorList>
            <person name="Sieber C.M."/>
            <person name="Probst A.J."/>
            <person name="Sharrar A."/>
            <person name="Thomas B.C."/>
            <person name="Hess M."/>
            <person name="Tringe S.G."/>
            <person name="Banfield J.F."/>
        </authorList>
    </citation>
    <scope>NUCLEOTIDE SEQUENCE [LARGE SCALE GENOMIC DNA]</scope>
    <source>
        <strain evidence="4">JGI_Cruoil_03_51_56</strain>
    </source>
</reference>
<evidence type="ECO:0000256" key="3">
    <source>
        <dbReference type="ARBA" id="ARBA00023065"/>
    </source>
</evidence>
<dbReference type="Pfam" id="PF01991">
    <property type="entry name" value="vATP-synt_E"/>
    <property type="match status" value="1"/>
</dbReference>
<dbReference type="SUPFAM" id="SSF160527">
    <property type="entry name" value="V-type ATPase subunit E-like"/>
    <property type="match status" value="1"/>
</dbReference>
<evidence type="ECO:0000313" key="5">
    <source>
        <dbReference type="Proteomes" id="UP000215559"/>
    </source>
</evidence>
<accession>A0A235BRC0</accession>
<dbReference type="AlphaFoldDB" id="A0A235BRC0"/>
<protein>
    <submittedName>
        <fullName evidence="4">Uncharacterized protein</fullName>
    </submittedName>
</protein>
<dbReference type="InterPro" id="IPR002842">
    <property type="entry name" value="ATPase_V1_Esu"/>
</dbReference>
<dbReference type="EMBL" id="NOZP01000129">
    <property type="protein sequence ID" value="OYD15023.1"/>
    <property type="molecule type" value="Genomic_DNA"/>
</dbReference>
<gene>
    <name evidence="4" type="ORF">CH330_06800</name>
</gene>
<organism evidence="4 5">
    <name type="scientific">candidate division WOR-3 bacterium JGI_Cruoil_03_51_56</name>
    <dbReference type="NCBI Taxonomy" id="1973747"/>
    <lineage>
        <taxon>Bacteria</taxon>
        <taxon>Bacteria division WOR-3</taxon>
    </lineage>
</organism>
<evidence type="ECO:0000313" key="4">
    <source>
        <dbReference type="EMBL" id="OYD15023.1"/>
    </source>
</evidence>
<keyword evidence="3" id="KW-0406">Ion transport</keyword>
<keyword evidence="2" id="KW-0813">Transport</keyword>
<dbReference type="GO" id="GO:0046961">
    <property type="term" value="F:proton-transporting ATPase activity, rotational mechanism"/>
    <property type="evidence" value="ECO:0007669"/>
    <property type="project" value="InterPro"/>
</dbReference>
<evidence type="ECO:0000256" key="2">
    <source>
        <dbReference type="ARBA" id="ARBA00022448"/>
    </source>
</evidence>
<comment type="caution">
    <text evidence="4">The sequence shown here is derived from an EMBL/GenBank/DDBJ whole genome shotgun (WGS) entry which is preliminary data.</text>
</comment>
<comment type="similarity">
    <text evidence="1">Belongs to the V-ATPase E subunit family.</text>
</comment>
<proteinExistence type="inferred from homology"/>
<dbReference type="GO" id="GO:0033178">
    <property type="term" value="C:proton-transporting two-sector ATPase complex, catalytic domain"/>
    <property type="evidence" value="ECO:0007669"/>
    <property type="project" value="InterPro"/>
</dbReference>
<evidence type="ECO:0000256" key="1">
    <source>
        <dbReference type="ARBA" id="ARBA00005901"/>
    </source>
</evidence>
<dbReference type="Gene3D" id="1.20.5.620">
    <property type="entry name" value="F1F0 ATP synthase subunit B, membrane domain"/>
    <property type="match status" value="1"/>
</dbReference>
<name>A0A235BRC0_UNCW3</name>
<dbReference type="Proteomes" id="UP000215559">
    <property type="component" value="Unassembled WGS sequence"/>
</dbReference>